<feature type="domain" description="RING-type" evidence="3">
    <location>
        <begin position="66"/>
        <end position="125"/>
    </location>
</feature>
<evidence type="ECO:0000256" key="2">
    <source>
        <dbReference type="SAM" id="MobiDB-lite"/>
    </source>
</evidence>
<name>A0AAD5WPS5_9PEZI</name>
<dbReference type="GO" id="GO:0008270">
    <property type="term" value="F:zinc ion binding"/>
    <property type="evidence" value="ECO:0007669"/>
    <property type="project" value="UniProtKB-KW"/>
</dbReference>
<proteinExistence type="predicted"/>
<keyword evidence="1" id="KW-0479">Metal-binding</keyword>
<feature type="compositionally biased region" description="Polar residues" evidence="2">
    <location>
        <begin position="270"/>
        <end position="290"/>
    </location>
</feature>
<reference evidence="4" key="1">
    <citation type="submission" date="2022-07" db="EMBL/GenBank/DDBJ databases">
        <title>Draft genome sequence of Zalerion maritima ATCC 34329, a (micro)plastics degrading marine fungus.</title>
        <authorList>
            <person name="Paco A."/>
            <person name="Goncalves M.F.M."/>
            <person name="Rocha-Santos T.A.P."/>
            <person name="Alves A."/>
        </authorList>
    </citation>
    <scope>NUCLEOTIDE SEQUENCE</scope>
    <source>
        <strain evidence="4">ATCC 34329</strain>
    </source>
</reference>
<keyword evidence="1" id="KW-0862">Zinc</keyword>
<comment type="caution">
    <text evidence="4">The sequence shown here is derived from an EMBL/GenBank/DDBJ whole genome shotgun (WGS) entry which is preliminary data.</text>
</comment>
<feature type="compositionally biased region" description="Polar residues" evidence="2">
    <location>
        <begin position="298"/>
        <end position="309"/>
    </location>
</feature>
<dbReference type="EMBL" id="JAKWBI020000241">
    <property type="protein sequence ID" value="KAJ2898171.1"/>
    <property type="molecule type" value="Genomic_DNA"/>
</dbReference>
<dbReference type="InterPro" id="IPR001841">
    <property type="entry name" value="Znf_RING"/>
</dbReference>
<evidence type="ECO:0000259" key="3">
    <source>
        <dbReference type="PROSITE" id="PS50089"/>
    </source>
</evidence>
<sequence length="322" mass="35484">MSDSPSPLLDDVEAPINSLGEQANRHQEILDRLFERPNPAQPNPGPEDEDEATIEPDSPEERTLMCAICHEDFPSDVIGDPICTPCDPGPGHIFCEMCLARWFNTRQGGDGRLAGALPNSCPYCRCVLPRAWTGQFIIASRRLLAEEAALDALEGVRALASPPMSSKEQRREGSGLEEPFNLPVRRSIVARLLNNIRQRYQEDRSRRPRAFQVIGAPNRDSNPSPSNSAPGQRLPPYHNSSPPSLGRHSSILRDRVSSQNAQVPQVVHPTAQSYPRMNLAQQTETSSRASVHNHETLAISQQVSRNQNPSSGSSSGLPIDQW</sequence>
<accession>A0AAD5WPS5</accession>
<feature type="compositionally biased region" description="Basic and acidic residues" evidence="2">
    <location>
        <begin position="23"/>
        <end position="35"/>
    </location>
</feature>
<gene>
    <name evidence="4" type="ORF">MKZ38_004137</name>
</gene>
<feature type="compositionally biased region" description="Acidic residues" evidence="2">
    <location>
        <begin position="46"/>
        <end position="57"/>
    </location>
</feature>
<evidence type="ECO:0000256" key="1">
    <source>
        <dbReference type="PROSITE-ProRule" id="PRU00175"/>
    </source>
</evidence>
<evidence type="ECO:0000313" key="5">
    <source>
        <dbReference type="Proteomes" id="UP001201980"/>
    </source>
</evidence>
<dbReference type="SUPFAM" id="SSF57850">
    <property type="entry name" value="RING/U-box"/>
    <property type="match status" value="1"/>
</dbReference>
<dbReference type="PROSITE" id="PS50089">
    <property type="entry name" value="ZF_RING_2"/>
    <property type="match status" value="1"/>
</dbReference>
<feature type="region of interest" description="Disordered" evidence="2">
    <location>
        <begin position="214"/>
        <end position="322"/>
    </location>
</feature>
<dbReference type="Proteomes" id="UP001201980">
    <property type="component" value="Unassembled WGS sequence"/>
</dbReference>
<evidence type="ECO:0000313" key="4">
    <source>
        <dbReference type="EMBL" id="KAJ2898171.1"/>
    </source>
</evidence>
<dbReference type="SMART" id="SM00184">
    <property type="entry name" value="RING"/>
    <property type="match status" value="1"/>
</dbReference>
<dbReference type="Gene3D" id="3.30.40.10">
    <property type="entry name" value="Zinc/RING finger domain, C3HC4 (zinc finger)"/>
    <property type="match status" value="1"/>
</dbReference>
<dbReference type="InterPro" id="IPR013083">
    <property type="entry name" value="Znf_RING/FYVE/PHD"/>
</dbReference>
<organism evidence="4 5">
    <name type="scientific">Zalerion maritima</name>
    <dbReference type="NCBI Taxonomy" id="339359"/>
    <lineage>
        <taxon>Eukaryota</taxon>
        <taxon>Fungi</taxon>
        <taxon>Dikarya</taxon>
        <taxon>Ascomycota</taxon>
        <taxon>Pezizomycotina</taxon>
        <taxon>Sordariomycetes</taxon>
        <taxon>Lulworthiomycetidae</taxon>
        <taxon>Lulworthiales</taxon>
        <taxon>Lulworthiaceae</taxon>
        <taxon>Zalerion</taxon>
    </lineage>
</organism>
<feature type="compositionally biased region" description="Low complexity" evidence="2">
    <location>
        <begin position="217"/>
        <end position="230"/>
    </location>
</feature>
<protein>
    <recommendedName>
        <fullName evidence="3">RING-type domain-containing protein</fullName>
    </recommendedName>
</protein>
<dbReference type="AlphaFoldDB" id="A0AAD5WPS5"/>
<feature type="region of interest" description="Disordered" evidence="2">
    <location>
        <begin position="1"/>
        <end position="57"/>
    </location>
</feature>
<keyword evidence="1" id="KW-0863">Zinc-finger</keyword>
<keyword evidence="5" id="KW-1185">Reference proteome</keyword>